<evidence type="ECO:0000259" key="5">
    <source>
        <dbReference type="Pfam" id="PF14629"/>
    </source>
</evidence>
<dbReference type="EMBL" id="LSSK01000496">
    <property type="protein sequence ID" value="OMH83139.1"/>
    <property type="molecule type" value="Genomic_DNA"/>
</dbReference>
<gene>
    <name evidence="7" type="ORF">AX774_g1141</name>
    <name evidence="6" type="ORF">AX774_g3335</name>
</gene>
<comment type="caution">
    <text evidence="6">The sequence shown here is derived from an EMBL/GenBank/DDBJ whole genome shotgun (WGS) entry which is preliminary data.</text>
</comment>
<protein>
    <submittedName>
        <fullName evidence="6">Origin recognition complex subunit 4</fullName>
    </submittedName>
</protein>
<keyword evidence="2" id="KW-0235">DNA replication</keyword>
<evidence type="ECO:0000256" key="3">
    <source>
        <dbReference type="ARBA" id="ARBA00023125"/>
    </source>
</evidence>
<keyword evidence="3" id="KW-0238">DNA-binding</keyword>
<evidence type="ECO:0000256" key="1">
    <source>
        <dbReference type="ARBA" id="ARBA00004123"/>
    </source>
</evidence>
<dbReference type="Pfam" id="PF14629">
    <property type="entry name" value="ORC4_C"/>
    <property type="match status" value="1"/>
</dbReference>
<organism evidence="6 8">
    <name type="scientific">Zancudomyces culisetae</name>
    <name type="common">Gut fungus</name>
    <name type="synonym">Smittium culisetae</name>
    <dbReference type="NCBI Taxonomy" id="1213189"/>
    <lineage>
        <taxon>Eukaryota</taxon>
        <taxon>Fungi</taxon>
        <taxon>Fungi incertae sedis</taxon>
        <taxon>Zoopagomycota</taxon>
        <taxon>Kickxellomycotina</taxon>
        <taxon>Harpellomycetes</taxon>
        <taxon>Harpellales</taxon>
        <taxon>Legeriomycetaceae</taxon>
        <taxon>Zancudomyces</taxon>
    </lineage>
</organism>
<dbReference type="AlphaFoldDB" id="A0A1R1PQB3"/>
<sequence>MVSLTNTGYQCFNFEMIYNEYKNLINKYFTSSSTSGGSLKICKKSVALKAFEQLIQAELMCFTGGKSYAGSRSSVTKKSFDSTFEMREFQMMRLLIDTGTLSAAAKKRADLSAPIRRWFAE</sequence>
<keyword evidence="4" id="KW-0539">Nucleus</keyword>
<name>A0A1R1PQB3_ZANCU</name>
<evidence type="ECO:0000313" key="6">
    <source>
        <dbReference type="EMBL" id="OMH83139.1"/>
    </source>
</evidence>
<evidence type="ECO:0000313" key="8">
    <source>
        <dbReference type="Proteomes" id="UP000188320"/>
    </source>
</evidence>
<accession>A0A1R1PQB3</accession>
<feature type="domain" description="Origin recognition complex subunit 4 C-terminal" evidence="5">
    <location>
        <begin position="8"/>
        <end position="104"/>
    </location>
</feature>
<reference evidence="8" key="1">
    <citation type="submission" date="2017-01" db="EMBL/GenBank/DDBJ databases">
        <authorList>
            <person name="Wang Y."/>
            <person name="White M."/>
            <person name="Kvist S."/>
            <person name="Moncalvo J.-M."/>
        </authorList>
    </citation>
    <scope>NUCLEOTIDE SEQUENCE [LARGE SCALE GENOMIC DNA]</scope>
    <source>
        <strain evidence="8">COL-18-3</strain>
    </source>
</reference>
<dbReference type="OrthoDB" id="343623at2759"/>
<dbReference type="Proteomes" id="UP000188320">
    <property type="component" value="Unassembled WGS sequence"/>
</dbReference>
<evidence type="ECO:0000256" key="2">
    <source>
        <dbReference type="ARBA" id="ARBA00022705"/>
    </source>
</evidence>
<comment type="subcellular location">
    <subcellularLocation>
        <location evidence="1">Nucleus</location>
    </subcellularLocation>
</comment>
<dbReference type="InterPro" id="IPR016527">
    <property type="entry name" value="ORC4"/>
</dbReference>
<dbReference type="PANTHER" id="PTHR12087">
    <property type="entry name" value="ORIGIN RECOGNITION COMPLEX SUBUNIT 4"/>
    <property type="match status" value="1"/>
</dbReference>
<dbReference type="PANTHER" id="PTHR12087:SF0">
    <property type="entry name" value="ORIGIN RECOGNITION COMPLEX SUBUNIT 4"/>
    <property type="match status" value="1"/>
</dbReference>
<reference evidence="6" key="2">
    <citation type="submission" date="2017-01" db="EMBL/GenBank/DDBJ databases">
        <authorList>
            <person name="Mah S.A."/>
            <person name="Swanson W.J."/>
            <person name="Moy G.W."/>
            <person name="Vacquier V.D."/>
        </authorList>
    </citation>
    <scope>NUCLEOTIDE SEQUENCE [LARGE SCALE GENOMIC DNA]</scope>
    <source>
        <strain evidence="6">COL-18-3</strain>
    </source>
</reference>
<dbReference type="GO" id="GO:0003688">
    <property type="term" value="F:DNA replication origin binding"/>
    <property type="evidence" value="ECO:0007669"/>
    <property type="project" value="TreeGrafter"/>
</dbReference>
<dbReference type="EMBL" id="LSSK01000094">
    <property type="protein sequence ID" value="OMH85335.1"/>
    <property type="molecule type" value="Genomic_DNA"/>
</dbReference>
<keyword evidence="8" id="KW-1185">Reference proteome</keyword>
<dbReference type="GO" id="GO:0006270">
    <property type="term" value="P:DNA replication initiation"/>
    <property type="evidence" value="ECO:0007669"/>
    <property type="project" value="TreeGrafter"/>
</dbReference>
<evidence type="ECO:0000256" key="4">
    <source>
        <dbReference type="ARBA" id="ARBA00023242"/>
    </source>
</evidence>
<proteinExistence type="predicted"/>
<dbReference type="InterPro" id="IPR032705">
    <property type="entry name" value="ORC4_C"/>
</dbReference>
<evidence type="ECO:0000313" key="7">
    <source>
        <dbReference type="EMBL" id="OMH85335.1"/>
    </source>
</evidence>
<dbReference type="GO" id="GO:0005664">
    <property type="term" value="C:nuclear origin of replication recognition complex"/>
    <property type="evidence" value="ECO:0007669"/>
    <property type="project" value="TreeGrafter"/>
</dbReference>